<evidence type="ECO:0000256" key="11">
    <source>
        <dbReference type="ARBA" id="ARBA00022960"/>
    </source>
</evidence>
<evidence type="ECO:0000256" key="2">
    <source>
        <dbReference type="ARBA" id="ARBA00004496"/>
    </source>
</evidence>
<reference evidence="21" key="1">
    <citation type="journal article" date="2014" name="Genome Announc.">
        <title>Draft Genome Sequences of Three Alkaliphilic Bacillus Strains, Bacillus wakoensis JCM 9140T, Bacillus akibai JCM 9157T, and Bacillus hemicellulosilyticus JCM 9152T.</title>
        <authorList>
            <person name="Yuki M."/>
            <person name="Oshima K."/>
            <person name="Suda W."/>
            <person name="Oshida Y."/>
            <person name="Kitamura K."/>
            <person name="Iida T."/>
            <person name="Hattori M."/>
            <person name="Ohkuma M."/>
        </authorList>
    </citation>
    <scope>NUCLEOTIDE SEQUENCE [LARGE SCALE GENOMIC DNA]</scope>
    <source>
        <strain evidence="21">JCM 9152</strain>
    </source>
</reference>
<organism evidence="21 22">
    <name type="scientific">Halalkalibacter hemicellulosilyticusJCM 9152</name>
    <dbReference type="NCBI Taxonomy" id="1236971"/>
    <lineage>
        <taxon>Bacteria</taxon>
        <taxon>Bacillati</taxon>
        <taxon>Bacillota</taxon>
        <taxon>Bacilli</taxon>
        <taxon>Bacillales</taxon>
        <taxon>Bacillaceae</taxon>
        <taxon>Halalkalibacter</taxon>
    </lineage>
</organism>
<evidence type="ECO:0000256" key="16">
    <source>
        <dbReference type="ARBA" id="ARBA00047632"/>
    </source>
</evidence>
<gene>
    <name evidence="17" type="primary">murD</name>
    <name evidence="21" type="ORF">JCM9152_490</name>
</gene>
<dbReference type="Gene3D" id="3.40.1190.10">
    <property type="entry name" value="Mur-like, catalytic domain"/>
    <property type="match status" value="1"/>
</dbReference>
<accession>W4QCP0</accession>
<dbReference type="Pfam" id="PF08245">
    <property type="entry name" value="Mur_ligase_M"/>
    <property type="match status" value="1"/>
</dbReference>
<dbReference type="GO" id="GO:0005737">
    <property type="term" value="C:cytoplasm"/>
    <property type="evidence" value="ECO:0007669"/>
    <property type="project" value="UniProtKB-SubCell"/>
</dbReference>
<dbReference type="InterPro" id="IPR005762">
    <property type="entry name" value="MurD"/>
</dbReference>
<dbReference type="EC" id="6.3.2.9" evidence="5 17"/>
<dbReference type="SUPFAM" id="SSF53623">
    <property type="entry name" value="MurD-like peptide ligases, catalytic domain"/>
    <property type="match status" value="1"/>
</dbReference>
<comment type="function">
    <text evidence="1 17 18">Cell wall formation. Catalyzes the addition of glutamate to the nucleotide precursor UDP-N-acetylmuramoyl-L-alanine (UMA).</text>
</comment>
<dbReference type="Proteomes" id="UP000018895">
    <property type="component" value="Unassembled WGS sequence"/>
</dbReference>
<evidence type="ECO:0000256" key="17">
    <source>
        <dbReference type="HAMAP-Rule" id="MF_00639"/>
    </source>
</evidence>
<evidence type="ECO:0000256" key="4">
    <source>
        <dbReference type="ARBA" id="ARBA00010416"/>
    </source>
</evidence>
<dbReference type="NCBIfam" id="TIGR01087">
    <property type="entry name" value="murD"/>
    <property type="match status" value="1"/>
</dbReference>
<dbReference type="OrthoDB" id="9809796at2"/>
<comment type="caution">
    <text evidence="21">The sequence shown here is derived from an EMBL/GenBank/DDBJ whole genome shotgun (WGS) entry which is preliminary data.</text>
</comment>
<dbReference type="InterPro" id="IPR004101">
    <property type="entry name" value="Mur_ligase_C"/>
</dbReference>
<dbReference type="HAMAP" id="MF_00639">
    <property type="entry name" value="MurD"/>
    <property type="match status" value="1"/>
</dbReference>
<keyword evidence="17 18" id="KW-0132">Cell division</keyword>
<evidence type="ECO:0000256" key="12">
    <source>
        <dbReference type="ARBA" id="ARBA00022984"/>
    </source>
</evidence>
<dbReference type="GO" id="GO:0008360">
    <property type="term" value="P:regulation of cell shape"/>
    <property type="evidence" value="ECO:0007669"/>
    <property type="project" value="UniProtKB-KW"/>
</dbReference>
<evidence type="ECO:0000259" key="20">
    <source>
        <dbReference type="Pfam" id="PF08245"/>
    </source>
</evidence>
<dbReference type="RefSeq" id="WP_035340425.1">
    <property type="nucleotide sequence ID" value="NZ_BAUU01000003.1"/>
</dbReference>
<evidence type="ECO:0000256" key="13">
    <source>
        <dbReference type="ARBA" id="ARBA00023316"/>
    </source>
</evidence>
<dbReference type="InterPro" id="IPR036615">
    <property type="entry name" value="Mur_ligase_C_dom_sf"/>
</dbReference>
<dbReference type="Gene3D" id="3.40.50.720">
    <property type="entry name" value="NAD(P)-binding Rossmann-like Domain"/>
    <property type="match status" value="1"/>
</dbReference>
<dbReference type="PANTHER" id="PTHR43692">
    <property type="entry name" value="UDP-N-ACETYLMURAMOYLALANINE--D-GLUTAMATE LIGASE"/>
    <property type="match status" value="1"/>
</dbReference>
<keyword evidence="9 17" id="KW-0547">Nucleotide-binding</keyword>
<feature type="domain" description="Mur ligase C-terminal" evidence="19">
    <location>
        <begin position="313"/>
        <end position="426"/>
    </location>
</feature>
<dbReference type="GO" id="GO:0071555">
    <property type="term" value="P:cell wall organization"/>
    <property type="evidence" value="ECO:0007669"/>
    <property type="project" value="UniProtKB-KW"/>
</dbReference>
<keyword evidence="17 18" id="KW-0131">Cell cycle</keyword>
<dbReference type="UniPathway" id="UPA00219"/>
<dbReference type="PANTHER" id="PTHR43692:SF1">
    <property type="entry name" value="UDP-N-ACETYLMURAMOYLALANINE--D-GLUTAMATE LIGASE"/>
    <property type="match status" value="1"/>
</dbReference>
<evidence type="ECO:0000256" key="1">
    <source>
        <dbReference type="ARBA" id="ARBA00002734"/>
    </source>
</evidence>
<dbReference type="InterPro" id="IPR036565">
    <property type="entry name" value="Mur-like_cat_sf"/>
</dbReference>
<dbReference type="Pfam" id="PF02875">
    <property type="entry name" value="Mur_ligase_C"/>
    <property type="match status" value="1"/>
</dbReference>
<evidence type="ECO:0000259" key="19">
    <source>
        <dbReference type="Pfam" id="PF02875"/>
    </source>
</evidence>
<dbReference type="SUPFAM" id="SSF53244">
    <property type="entry name" value="MurD-like peptide ligases, peptide-binding domain"/>
    <property type="match status" value="1"/>
</dbReference>
<keyword evidence="13 17" id="KW-0961">Cell wall biogenesis/degradation</keyword>
<dbReference type="SUPFAM" id="SSF51984">
    <property type="entry name" value="MurCD N-terminal domain"/>
    <property type="match status" value="1"/>
</dbReference>
<evidence type="ECO:0000256" key="10">
    <source>
        <dbReference type="ARBA" id="ARBA00022840"/>
    </source>
</evidence>
<evidence type="ECO:0000256" key="14">
    <source>
        <dbReference type="ARBA" id="ARBA00030398"/>
    </source>
</evidence>
<evidence type="ECO:0000256" key="15">
    <source>
        <dbReference type="ARBA" id="ARBA00032324"/>
    </source>
</evidence>
<dbReference type="InterPro" id="IPR013221">
    <property type="entry name" value="Mur_ligase_cen"/>
</dbReference>
<keyword evidence="12 17" id="KW-0573">Peptidoglycan synthesis</keyword>
<evidence type="ECO:0000256" key="7">
    <source>
        <dbReference type="ARBA" id="ARBA00022490"/>
    </source>
</evidence>
<keyword evidence="10 17" id="KW-0067">ATP-binding</keyword>
<evidence type="ECO:0000256" key="3">
    <source>
        <dbReference type="ARBA" id="ARBA00004752"/>
    </source>
</evidence>
<dbReference type="EMBL" id="BAUU01000003">
    <property type="protein sequence ID" value="GAE29149.1"/>
    <property type="molecule type" value="Genomic_DNA"/>
</dbReference>
<name>W4QCP0_9BACI</name>
<dbReference type="AlphaFoldDB" id="W4QCP0"/>
<evidence type="ECO:0000256" key="8">
    <source>
        <dbReference type="ARBA" id="ARBA00022598"/>
    </source>
</evidence>
<dbReference type="GO" id="GO:0005524">
    <property type="term" value="F:ATP binding"/>
    <property type="evidence" value="ECO:0007669"/>
    <property type="project" value="UniProtKB-UniRule"/>
</dbReference>
<comment type="catalytic activity">
    <reaction evidence="16 17 18">
        <text>UDP-N-acetyl-alpha-D-muramoyl-L-alanine + D-glutamate + ATP = UDP-N-acetyl-alpha-D-muramoyl-L-alanyl-D-glutamate + ADP + phosphate + H(+)</text>
        <dbReference type="Rhea" id="RHEA:16429"/>
        <dbReference type="ChEBI" id="CHEBI:15378"/>
        <dbReference type="ChEBI" id="CHEBI:29986"/>
        <dbReference type="ChEBI" id="CHEBI:30616"/>
        <dbReference type="ChEBI" id="CHEBI:43474"/>
        <dbReference type="ChEBI" id="CHEBI:83898"/>
        <dbReference type="ChEBI" id="CHEBI:83900"/>
        <dbReference type="ChEBI" id="CHEBI:456216"/>
        <dbReference type="EC" id="6.3.2.9"/>
    </reaction>
</comment>
<evidence type="ECO:0000313" key="21">
    <source>
        <dbReference type="EMBL" id="GAE29149.1"/>
    </source>
</evidence>
<evidence type="ECO:0000256" key="6">
    <source>
        <dbReference type="ARBA" id="ARBA00015655"/>
    </source>
</evidence>
<dbReference type="Pfam" id="PF21799">
    <property type="entry name" value="MurD-like_N"/>
    <property type="match status" value="1"/>
</dbReference>
<proteinExistence type="inferred from homology"/>
<evidence type="ECO:0000256" key="5">
    <source>
        <dbReference type="ARBA" id="ARBA00012212"/>
    </source>
</evidence>
<feature type="domain" description="Mur ligase central" evidence="20">
    <location>
        <begin position="117"/>
        <end position="290"/>
    </location>
</feature>
<keyword evidence="11 17" id="KW-0133">Cell shape</keyword>
<keyword evidence="8 17" id="KW-0436">Ligase</keyword>
<comment type="similarity">
    <text evidence="4 17">Belongs to the MurCDEF family.</text>
</comment>
<dbReference type="GO" id="GO:0008764">
    <property type="term" value="F:UDP-N-acetylmuramoylalanine-D-glutamate ligase activity"/>
    <property type="evidence" value="ECO:0007669"/>
    <property type="project" value="UniProtKB-UniRule"/>
</dbReference>
<protein>
    <recommendedName>
        <fullName evidence="6 17">UDP-N-acetylmuramoylalanine--D-glutamate ligase</fullName>
        <ecNumber evidence="5 17">6.3.2.9</ecNumber>
    </recommendedName>
    <alternativeName>
        <fullName evidence="15 17">D-glutamic acid-adding enzyme</fullName>
    </alternativeName>
    <alternativeName>
        <fullName evidence="14 17">UDP-N-acetylmuramoyl-L-alanyl-D-glutamate synthetase</fullName>
    </alternativeName>
</protein>
<sequence length="452" mass="49930">MRATEQFRGMHVLVLGLAKSGEAAAKLLHKLGAIVTINDSKPYADNSQAQQLEALGMKVICGHHPVELLSDLFQLVVKNPGIPYSNVMVQKAEELGIPVITEIELTSRMSEADIIAITGSNGKTTTTTLIYEMLQGSSKIPTIAGNIGTVSCEVVQQVTADHCIVLETSSFQLLGTIQFKPNISVVLNIFDAHLDYHGTKQEYIRAKSKIFENQNDQDWLIYNYDDQNLVEAVHYSNAKKIPFSTKEELKEGAYIKDGQVYFKQEPIMELNNIVLPGIHNLENILAAVAASLTMGATQYQIQDVLRTFSGVAHRLQFVGEVDGRRFYNDSKATNNLATKKALGAFQNPVVLLAGGLDRGNSFDELIPAFERVHTVIVFGETKDKIRDVAKRAGIKTIVEAQWMEDAVSVAFKHSTKGDVILLSPACASWDQYRTFEERGNRFIQAVKALSVD</sequence>
<comment type="subcellular location">
    <subcellularLocation>
        <location evidence="2 17 18">Cytoplasm</location>
    </subcellularLocation>
</comment>
<evidence type="ECO:0000256" key="18">
    <source>
        <dbReference type="RuleBase" id="RU003664"/>
    </source>
</evidence>
<dbReference type="GO" id="GO:0051301">
    <property type="term" value="P:cell division"/>
    <property type="evidence" value="ECO:0007669"/>
    <property type="project" value="UniProtKB-KW"/>
</dbReference>
<keyword evidence="7 17" id="KW-0963">Cytoplasm</keyword>
<keyword evidence="22" id="KW-1185">Reference proteome</keyword>
<dbReference type="GO" id="GO:0009252">
    <property type="term" value="P:peptidoglycan biosynthetic process"/>
    <property type="evidence" value="ECO:0007669"/>
    <property type="project" value="UniProtKB-UniRule"/>
</dbReference>
<dbReference type="STRING" id="1236971.JCM9152_490"/>
<feature type="binding site" evidence="17">
    <location>
        <begin position="119"/>
        <end position="125"/>
    </location>
    <ligand>
        <name>ATP</name>
        <dbReference type="ChEBI" id="CHEBI:30616"/>
    </ligand>
</feature>
<comment type="pathway">
    <text evidence="3 17 18">Cell wall biogenesis; peptidoglycan biosynthesis.</text>
</comment>
<dbReference type="Gene3D" id="3.90.190.20">
    <property type="entry name" value="Mur ligase, C-terminal domain"/>
    <property type="match status" value="1"/>
</dbReference>
<evidence type="ECO:0000313" key="22">
    <source>
        <dbReference type="Proteomes" id="UP000018895"/>
    </source>
</evidence>
<evidence type="ECO:0000256" key="9">
    <source>
        <dbReference type="ARBA" id="ARBA00022741"/>
    </source>
</evidence>